<feature type="domain" description="Protein kinase" evidence="3">
    <location>
        <begin position="26"/>
        <end position="293"/>
    </location>
</feature>
<dbReference type="Pfam" id="PF00069">
    <property type="entry name" value="Pkinase"/>
    <property type="match status" value="1"/>
</dbReference>
<keyword evidence="1" id="KW-0067">ATP-binding</keyword>
<reference evidence="4" key="1">
    <citation type="submission" date="2023-10" db="EMBL/GenBank/DDBJ databases">
        <title>Genome assembly of Pristionchus species.</title>
        <authorList>
            <person name="Yoshida K."/>
            <person name="Sommer R.J."/>
        </authorList>
    </citation>
    <scope>NUCLEOTIDE SEQUENCE</scope>
    <source>
        <strain evidence="4">RS0144</strain>
    </source>
</reference>
<keyword evidence="5" id="KW-1185">Reference proteome</keyword>
<dbReference type="SMART" id="SM00220">
    <property type="entry name" value="S_TKc"/>
    <property type="match status" value="1"/>
</dbReference>
<organism evidence="4 5">
    <name type="scientific">Pristionchus entomophagus</name>
    <dbReference type="NCBI Taxonomy" id="358040"/>
    <lineage>
        <taxon>Eukaryota</taxon>
        <taxon>Metazoa</taxon>
        <taxon>Ecdysozoa</taxon>
        <taxon>Nematoda</taxon>
        <taxon>Chromadorea</taxon>
        <taxon>Rhabditida</taxon>
        <taxon>Rhabditina</taxon>
        <taxon>Diplogasteromorpha</taxon>
        <taxon>Diplogasteroidea</taxon>
        <taxon>Neodiplogasteridae</taxon>
        <taxon>Pristionchus</taxon>
    </lineage>
</organism>
<dbReference type="Gene3D" id="1.10.510.10">
    <property type="entry name" value="Transferase(Phosphotransferase) domain 1"/>
    <property type="match status" value="1"/>
</dbReference>
<feature type="binding site" evidence="1">
    <location>
        <position position="55"/>
    </location>
    <ligand>
        <name>ATP</name>
        <dbReference type="ChEBI" id="CHEBI:30616"/>
    </ligand>
</feature>
<name>A0AAV5U355_9BILA</name>
<feature type="non-terminal residue" evidence="4">
    <location>
        <position position="1"/>
    </location>
</feature>
<evidence type="ECO:0000313" key="5">
    <source>
        <dbReference type="Proteomes" id="UP001432027"/>
    </source>
</evidence>
<dbReference type="GO" id="GO:0005524">
    <property type="term" value="F:ATP binding"/>
    <property type="evidence" value="ECO:0007669"/>
    <property type="project" value="UniProtKB-UniRule"/>
</dbReference>
<evidence type="ECO:0000256" key="1">
    <source>
        <dbReference type="PROSITE-ProRule" id="PRU10141"/>
    </source>
</evidence>
<keyword evidence="1" id="KW-0547">Nucleotide-binding</keyword>
<gene>
    <name evidence="4" type="ORF">PENTCL1PPCAC_23453</name>
</gene>
<dbReference type="InterPro" id="IPR000719">
    <property type="entry name" value="Prot_kinase_dom"/>
</dbReference>
<dbReference type="GO" id="GO:0004672">
    <property type="term" value="F:protein kinase activity"/>
    <property type="evidence" value="ECO:0007669"/>
    <property type="project" value="InterPro"/>
</dbReference>
<dbReference type="InterPro" id="IPR017441">
    <property type="entry name" value="Protein_kinase_ATP_BS"/>
</dbReference>
<feature type="region of interest" description="Disordered" evidence="2">
    <location>
        <begin position="314"/>
        <end position="350"/>
    </location>
</feature>
<dbReference type="AlphaFoldDB" id="A0AAV5U355"/>
<evidence type="ECO:0000259" key="3">
    <source>
        <dbReference type="PROSITE" id="PS50011"/>
    </source>
</evidence>
<dbReference type="PANTHER" id="PTHR11909">
    <property type="entry name" value="CASEIN KINASE-RELATED"/>
    <property type="match status" value="1"/>
</dbReference>
<accession>A0AAV5U355</accession>
<evidence type="ECO:0000313" key="4">
    <source>
        <dbReference type="EMBL" id="GMT01279.1"/>
    </source>
</evidence>
<dbReference type="PROSITE" id="PS00107">
    <property type="entry name" value="PROTEIN_KINASE_ATP"/>
    <property type="match status" value="1"/>
</dbReference>
<feature type="compositionally biased region" description="Basic and acidic residues" evidence="2">
    <location>
        <begin position="323"/>
        <end position="350"/>
    </location>
</feature>
<proteinExistence type="predicted"/>
<dbReference type="SUPFAM" id="SSF56112">
    <property type="entry name" value="Protein kinase-like (PK-like)"/>
    <property type="match status" value="1"/>
</dbReference>
<comment type="caution">
    <text evidence="4">The sequence shown here is derived from an EMBL/GenBank/DDBJ whole genome shotgun (WGS) entry which is preliminary data.</text>
</comment>
<sequence length="350" mass="39322">HFFSTLFYMADGAIVHLEIGARVEKFTVTKKLGEGTFGAVYKVKSDDGGEEAALKTESITMKLLQIELRVMQLLKEANSQNCCLLVDKGKTDTFNYIVMKLVGASLQDMKKTGPDKHMSTGCALSCSIQCLNALKELHDVGFLHRDIKPGNYAVGQEEKGELRRCYLLDFGMCKPWKNKGDNTQTVMGGKFRGTPRYAPLASHKLMDHARKDDIESWFYMLVDFCNASLPWKVATDLTEIGNIKMECRRGAMLVTMMKDVPAECTKILEHIDALSFAADPDYALMTRIMRDAITSHNLKEFPYDWEPAETTIVAKSAKKTTKKSSDGKSKMMEKNVEKKKAATPEKKKKK</sequence>
<dbReference type="InterPro" id="IPR050235">
    <property type="entry name" value="CK1_Ser-Thr_kinase"/>
</dbReference>
<evidence type="ECO:0000256" key="2">
    <source>
        <dbReference type="SAM" id="MobiDB-lite"/>
    </source>
</evidence>
<dbReference type="EMBL" id="BTSX01000005">
    <property type="protein sequence ID" value="GMT01279.1"/>
    <property type="molecule type" value="Genomic_DNA"/>
</dbReference>
<dbReference type="InterPro" id="IPR011009">
    <property type="entry name" value="Kinase-like_dom_sf"/>
</dbReference>
<protein>
    <recommendedName>
        <fullName evidence="3">Protein kinase domain-containing protein</fullName>
    </recommendedName>
</protein>
<dbReference type="PROSITE" id="PS50011">
    <property type="entry name" value="PROTEIN_KINASE_DOM"/>
    <property type="match status" value="1"/>
</dbReference>
<dbReference type="Proteomes" id="UP001432027">
    <property type="component" value="Unassembled WGS sequence"/>
</dbReference>